<keyword evidence="5" id="KW-0378">Hydrolase</keyword>
<dbReference type="CDD" id="cd18808">
    <property type="entry name" value="SF1_C_Upf1"/>
    <property type="match status" value="1"/>
</dbReference>
<evidence type="ECO:0000313" key="6">
    <source>
        <dbReference type="Proteomes" id="UP000309033"/>
    </source>
</evidence>
<dbReference type="Pfam" id="PF13087">
    <property type="entry name" value="AAA_12"/>
    <property type="match status" value="1"/>
</dbReference>
<keyword evidence="1" id="KW-0175">Coiled coil</keyword>
<dbReference type="Gene3D" id="3.40.50.300">
    <property type="entry name" value="P-loop containing nucleotide triphosphate hydrolases"/>
    <property type="match status" value="3"/>
</dbReference>
<dbReference type="SUPFAM" id="SSF52540">
    <property type="entry name" value="P-loop containing nucleoside triphosphate hydrolases"/>
    <property type="match status" value="1"/>
</dbReference>
<sequence>MEGRIVDLGAEAGLVWSQKFPGTLVKQRERHPLLPGMEGISRDLWAAGPQNPVPARLQRGRGDRGDFLKIYVDGRYALMLFPTRDLRGYWVGGIHPMHFDDHDQIVRGALLLRAGRWRVFDSPHDLRHSSGWPMIQSAWSAGVGVPPGGEPTLPPAHAAYLDRLTTLVEQGRRIEASAGDARRLVPYRRVTPVAATRRSARSVHSFQLIDANRLTAGTRVHIDGEPDLRGRIERIDEAVATVRFERPVDFARIPESGAFAETPNLITYDKEREAIEILREGRARNPLLLTALVDRRFQTFAPALRSRPREPLDASQLSAFRKALTVPDLALIQGPPGTGKTHTIRQVVLACAEEHRKVLISSFTNRAVDNVLKDLPEDLLVLRVGREDGITPGCEHLTLEARAVELQRLIAGRTEPLLARYGAAAPDGPADALFRQLTEDMRRLDDAGAQVRRSAAAADEREDVVAADLKRRAASLDDAGSRHGELLTERVHDLQRLDRALARARRAAELPLVGLFFRRRLTRLQANRSRASAEAEGIRRTLDAIARDLARVAAELDHVRATHPDLVAARQAHERDLAEQRSRAERAERVATSLRELLDGEHPEIAPDPARLAAFLSAAGSALGLMRRRLDLLTSWREKLERRTDQLYGELVRYADVIGATCIGTATSGHLDGVDFDLAIVDEAGQISTADLLVPLVRARRAVLVGDHVQLPPLPDDRLVAWVAAEHPGDRELARLVTDSAFELLFPSAPQENKEVLRFQRRMPESLARFISGHFYGGLLETDVRRVHHDDLFAAPVAFIDTAELPQRQRGDRKPREDEPWPKDSRLNDCEARLLTLLAAHYHARSDDWAVILPYAAQIGLVTSLLARQVRDEDAVARRVATVDSFQGGQHDTILFGFTLSNPRRGVGFLREVRRSNVAFSRAKQRLILVGDLSTLLNATDPGFRDLARALHDHVRATGDLRSYREVMRRLGENP</sequence>
<dbReference type="Proteomes" id="UP000309033">
    <property type="component" value="Unassembled WGS sequence"/>
</dbReference>
<keyword evidence="5" id="KW-0547">Nucleotide-binding</keyword>
<accession>A0A5R8YYT5</accession>
<evidence type="ECO:0000256" key="1">
    <source>
        <dbReference type="SAM" id="Coils"/>
    </source>
</evidence>
<feature type="domain" description="DNA2/NAM7 helicase-like C-terminal" evidence="4">
    <location>
        <begin position="739"/>
        <end position="932"/>
    </location>
</feature>
<dbReference type="InterPro" id="IPR027417">
    <property type="entry name" value="P-loop_NTPase"/>
</dbReference>
<organism evidence="5 6">
    <name type="scientific">Microbispora triticiradicis</name>
    <dbReference type="NCBI Taxonomy" id="2200763"/>
    <lineage>
        <taxon>Bacteria</taxon>
        <taxon>Bacillati</taxon>
        <taxon>Actinomycetota</taxon>
        <taxon>Actinomycetes</taxon>
        <taxon>Streptosporangiales</taxon>
        <taxon>Streptosporangiaceae</taxon>
        <taxon>Microbispora</taxon>
    </lineage>
</organism>
<proteinExistence type="predicted"/>
<dbReference type="PANTHER" id="PTHR10887:SF495">
    <property type="entry name" value="HELICASE SENATAXIN ISOFORM X1-RELATED"/>
    <property type="match status" value="1"/>
</dbReference>
<evidence type="ECO:0000313" key="5">
    <source>
        <dbReference type="EMBL" id="TLP58630.1"/>
    </source>
</evidence>
<dbReference type="InterPro" id="IPR041679">
    <property type="entry name" value="DNA2/NAM7-like_C"/>
</dbReference>
<feature type="compositionally biased region" description="Basic and acidic residues" evidence="2">
    <location>
        <begin position="807"/>
        <end position="825"/>
    </location>
</feature>
<protein>
    <submittedName>
        <fullName evidence="5">Helicase</fullName>
    </submittedName>
</protein>
<dbReference type="OrthoDB" id="3197455at2"/>
<dbReference type="GO" id="GO:0004386">
    <property type="term" value="F:helicase activity"/>
    <property type="evidence" value="ECO:0007669"/>
    <property type="project" value="UniProtKB-KW"/>
</dbReference>
<name>A0A5R8YYT5_9ACTN</name>
<evidence type="ECO:0000256" key="2">
    <source>
        <dbReference type="SAM" id="MobiDB-lite"/>
    </source>
</evidence>
<dbReference type="PANTHER" id="PTHR10887">
    <property type="entry name" value="DNA2/NAM7 HELICASE FAMILY"/>
    <property type="match status" value="1"/>
</dbReference>
<dbReference type="AlphaFoldDB" id="A0A5R8YYT5"/>
<feature type="region of interest" description="Disordered" evidence="2">
    <location>
        <begin position="804"/>
        <end position="825"/>
    </location>
</feature>
<keyword evidence="5" id="KW-0067">ATP-binding</keyword>
<feature type="domain" description="DNA2/NAM7 helicase helicase" evidence="3">
    <location>
        <begin position="312"/>
        <end position="713"/>
    </location>
</feature>
<evidence type="ECO:0000259" key="3">
    <source>
        <dbReference type="Pfam" id="PF13086"/>
    </source>
</evidence>
<dbReference type="CDD" id="cd17934">
    <property type="entry name" value="DEXXQc_Upf1-like"/>
    <property type="match status" value="1"/>
</dbReference>
<dbReference type="InterPro" id="IPR045055">
    <property type="entry name" value="DNA2/NAM7-like"/>
</dbReference>
<reference evidence="5" key="1">
    <citation type="submission" date="2019-05" db="EMBL/GenBank/DDBJ databases">
        <title>Isolation, diversity and antifungal activity of Actinobacteria from wheat.</title>
        <authorList>
            <person name="Yu B."/>
        </authorList>
    </citation>
    <scope>NUCLEOTIDE SEQUENCE [LARGE SCALE GENOMIC DNA]</scope>
    <source>
        <strain evidence="5">NEAU-HEGS1-5</strain>
    </source>
</reference>
<dbReference type="Pfam" id="PF13086">
    <property type="entry name" value="AAA_11"/>
    <property type="match status" value="1"/>
</dbReference>
<dbReference type="EMBL" id="VANP01000006">
    <property type="protein sequence ID" value="TLP58630.1"/>
    <property type="molecule type" value="Genomic_DNA"/>
</dbReference>
<keyword evidence="6" id="KW-1185">Reference proteome</keyword>
<comment type="caution">
    <text evidence="5">The sequence shown here is derived from an EMBL/GenBank/DDBJ whole genome shotgun (WGS) entry which is preliminary data.</text>
</comment>
<gene>
    <name evidence="5" type="ORF">FED44_17355</name>
</gene>
<dbReference type="InterPro" id="IPR041677">
    <property type="entry name" value="DNA2/NAM7_AAA_11"/>
</dbReference>
<keyword evidence="5" id="KW-0347">Helicase</keyword>
<evidence type="ECO:0000259" key="4">
    <source>
        <dbReference type="Pfam" id="PF13087"/>
    </source>
</evidence>
<feature type="coiled-coil region" evidence="1">
    <location>
        <begin position="570"/>
        <end position="597"/>
    </location>
</feature>
<dbReference type="InterPro" id="IPR047187">
    <property type="entry name" value="SF1_C_Upf1"/>
</dbReference>